<feature type="compositionally biased region" description="Basic and acidic residues" evidence="1">
    <location>
        <begin position="232"/>
        <end position="244"/>
    </location>
</feature>
<accession>A0AAN8IK98</accession>
<dbReference type="AlphaFoldDB" id="A0AAN8IK98"/>
<feature type="compositionally biased region" description="Basic and acidic residues" evidence="1">
    <location>
        <begin position="342"/>
        <end position="368"/>
    </location>
</feature>
<evidence type="ECO:0000313" key="3">
    <source>
        <dbReference type="Proteomes" id="UP001331761"/>
    </source>
</evidence>
<proteinExistence type="predicted"/>
<organism evidence="2 3">
    <name type="scientific">Trichostrongylus colubriformis</name>
    <name type="common">Black scour worm</name>
    <dbReference type="NCBI Taxonomy" id="6319"/>
    <lineage>
        <taxon>Eukaryota</taxon>
        <taxon>Metazoa</taxon>
        <taxon>Ecdysozoa</taxon>
        <taxon>Nematoda</taxon>
        <taxon>Chromadorea</taxon>
        <taxon>Rhabditida</taxon>
        <taxon>Rhabditina</taxon>
        <taxon>Rhabditomorpha</taxon>
        <taxon>Strongyloidea</taxon>
        <taxon>Trichostrongylidae</taxon>
        <taxon>Trichostrongylus</taxon>
    </lineage>
</organism>
<feature type="compositionally biased region" description="Polar residues" evidence="1">
    <location>
        <begin position="73"/>
        <end position="83"/>
    </location>
</feature>
<evidence type="ECO:0000256" key="1">
    <source>
        <dbReference type="SAM" id="MobiDB-lite"/>
    </source>
</evidence>
<feature type="compositionally biased region" description="Polar residues" evidence="1">
    <location>
        <begin position="91"/>
        <end position="103"/>
    </location>
</feature>
<gene>
    <name evidence="2" type="ORF">GCK32_007361</name>
</gene>
<feature type="compositionally biased region" description="Polar residues" evidence="1">
    <location>
        <begin position="330"/>
        <end position="341"/>
    </location>
</feature>
<dbReference type="Proteomes" id="UP001331761">
    <property type="component" value="Unassembled WGS sequence"/>
</dbReference>
<feature type="compositionally biased region" description="Basic and acidic residues" evidence="1">
    <location>
        <begin position="59"/>
        <end position="71"/>
    </location>
</feature>
<reference evidence="2 3" key="1">
    <citation type="submission" date="2019-10" db="EMBL/GenBank/DDBJ databases">
        <title>Assembly and Annotation for the nematode Trichostrongylus colubriformis.</title>
        <authorList>
            <person name="Martin J."/>
        </authorList>
    </citation>
    <scope>NUCLEOTIDE SEQUENCE [LARGE SCALE GENOMIC DNA]</scope>
    <source>
        <strain evidence="2">G859</strain>
        <tissue evidence="2">Whole worm</tissue>
    </source>
</reference>
<name>A0AAN8IK98_TRICO</name>
<keyword evidence="3" id="KW-1185">Reference proteome</keyword>
<dbReference type="EMBL" id="WIXE01010315">
    <property type="protein sequence ID" value="KAK5977669.1"/>
    <property type="molecule type" value="Genomic_DNA"/>
</dbReference>
<evidence type="ECO:0000313" key="2">
    <source>
        <dbReference type="EMBL" id="KAK5977669.1"/>
    </source>
</evidence>
<feature type="compositionally biased region" description="Basic and acidic residues" evidence="1">
    <location>
        <begin position="256"/>
        <end position="269"/>
    </location>
</feature>
<feature type="region of interest" description="Disordered" evidence="1">
    <location>
        <begin position="45"/>
        <end position="109"/>
    </location>
</feature>
<feature type="non-terminal residue" evidence="2">
    <location>
        <position position="1"/>
    </location>
</feature>
<comment type="caution">
    <text evidence="2">The sequence shown here is derived from an EMBL/GenBank/DDBJ whole genome shotgun (WGS) entry which is preliminary data.</text>
</comment>
<sequence>HHDAFDVSLNMISVGITHSWLMCPISLPMWIGVLTLSSLSTCNRRQTKKEVEGSPLKQKVKESRESTESKSKQISNQNRSHPVTATALLPSATSRASTSSVESTDSKLKQKGEAKGICCNAEHLTTEQTQTPSVAERTREARKSTKKYARTRRQDDETILDAPSLQRADTSVDSDLGSLREAVKALVNARDTSKRQVTSGESMLGEGVSADYSMSETGYLVAKAEKAANAMPKDDSRRHSREGTESDSIVIVEPAIKPKEGPPSKELSHEMAPSKQSPAGSKEVPSHGSSWPALSKTPPSLPGILPSMKSSSRDVRNGKQTSKREGKFSTIDSSTAPSTSRETPRISHREVEEKTAVQENSRRKDVKIQYHVTGQPRLPPNKKIEKRPSV</sequence>
<protein>
    <submittedName>
        <fullName evidence="2">Uncharacterized protein</fullName>
    </submittedName>
</protein>
<feature type="compositionally biased region" description="Basic and acidic residues" evidence="1">
    <location>
        <begin position="311"/>
        <end position="327"/>
    </location>
</feature>
<feature type="region of interest" description="Disordered" evidence="1">
    <location>
        <begin position="227"/>
        <end position="390"/>
    </location>
</feature>
<feature type="region of interest" description="Disordered" evidence="1">
    <location>
        <begin position="127"/>
        <end position="174"/>
    </location>
</feature>